<organism evidence="2 3">
    <name type="scientific">Companilactobacillus crustorum</name>
    <dbReference type="NCBI Taxonomy" id="392416"/>
    <lineage>
        <taxon>Bacteria</taxon>
        <taxon>Bacillati</taxon>
        <taxon>Bacillota</taxon>
        <taxon>Bacilli</taxon>
        <taxon>Lactobacillales</taxon>
        <taxon>Lactobacillaceae</taxon>
        <taxon>Companilactobacillus</taxon>
    </lineage>
</organism>
<dbReference type="AlphaFoldDB" id="A0AB34ADK9"/>
<proteinExistence type="predicted"/>
<protein>
    <submittedName>
        <fullName evidence="2">Uncharacterized protein</fullName>
    </submittedName>
</protein>
<evidence type="ECO:0000256" key="1">
    <source>
        <dbReference type="SAM" id="Phobius"/>
    </source>
</evidence>
<name>A0AB34ADK9_9LACO</name>
<accession>A0AB34ADK9</accession>
<keyword evidence="1" id="KW-0812">Transmembrane</keyword>
<feature type="transmembrane region" description="Helical" evidence="1">
    <location>
        <begin position="50"/>
        <end position="76"/>
    </location>
</feature>
<sequence>MLLSWVANADGEVLTLFSIVVDVVVAAETSVVVDPKSMSPPTIDKLETMIQFFFDLTSFFLTMTLEFFLSCSNLIIIPLSSHIQ</sequence>
<dbReference type="Proteomes" id="UP000321618">
    <property type="component" value="Unassembled WGS sequence"/>
</dbReference>
<evidence type="ECO:0000313" key="2">
    <source>
        <dbReference type="EMBL" id="GEO77365.1"/>
    </source>
</evidence>
<comment type="caution">
    <text evidence="2">The sequence shown here is derived from an EMBL/GenBank/DDBJ whole genome shotgun (WGS) entry which is preliminary data.</text>
</comment>
<gene>
    <name evidence="2" type="ORF">LCR01_18080</name>
</gene>
<keyword evidence="1" id="KW-1133">Transmembrane helix</keyword>
<keyword evidence="1" id="KW-0472">Membrane</keyword>
<reference evidence="2 3" key="1">
    <citation type="submission" date="2019-07" db="EMBL/GenBank/DDBJ databases">
        <title>Whole genome shotgun sequence of Lactobacillus crustorum NBRC 107159.</title>
        <authorList>
            <person name="Hosoyama A."/>
            <person name="Uohara A."/>
            <person name="Ohji S."/>
            <person name="Ichikawa N."/>
        </authorList>
    </citation>
    <scope>NUCLEOTIDE SEQUENCE [LARGE SCALE GENOMIC DNA]</scope>
    <source>
        <strain evidence="2 3">NBRC 107159</strain>
    </source>
</reference>
<evidence type="ECO:0000313" key="3">
    <source>
        <dbReference type="Proteomes" id="UP000321618"/>
    </source>
</evidence>
<dbReference type="EMBL" id="BJZM01000050">
    <property type="protein sequence ID" value="GEO77365.1"/>
    <property type="molecule type" value="Genomic_DNA"/>
</dbReference>